<dbReference type="EMBL" id="MN740306">
    <property type="protein sequence ID" value="QHT99264.1"/>
    <property type="molecule type" value="Genomic_DNA"/>
</dbReference>
<evidence type="ECO:0000313" key="1">
    <source>
        <dbReference type="EMBL" id="QHT99264.1"/>
    </source>
</evidence>
<name>A0A6C0J0T1_9ZZZZ</name>
<reference evidence="1" key="1">
    <citation type="journal article" date="2020" name="Nature">
        <title>Giant virus diversity and host interactions through global metagenomics.</title>
        <authorList>
            <person name="Schulz F."/>
            <person name="Roux S."/>
            <person name="Paez-Espino D."/>
            <person name="Jungbluth S."/>
            <person name="Walsh D.A."/>
            <person name="Denef V.J."/>
            <person name="McMahon K.D."/>
            <person name="Konstantinidis K.T."/>
            <person name="Eloe-Fadrosh E.A."/>
            <person name="Kyrpides N.C."/>
            <person name="Woyke T."/>
        </authorList>
    </citation>
    <scope>NUCLEOTIDE SEQUENCE</scope>
    <source>
        <strain evidence="1">GVMAG-M-3300025699-48</strain>
    </source>
</reference>
<proteinExistence type="predicted"/>
<protein>
    <submittedName>
        <fullName evidence="1">Uncharacterized protein</fullName>
    </submittedName>
</protein>
<sequence>MNDSMENTIKTINVDMSVRKVAEENNNKKQINMVKEPKKRTITCQECWNFTEEELTVENQVKYILQMCNNEVIDTELCSLINKNIVQKINGYKSQDIKKKLYTQELLIDREHILELLKGSQNICYYCKELVIILYENVREPKQWSLDRIDNGIGHNKGNVVIACLECNLKRKTMYHERYAFTKQLSIVKSK</sequence>
<organism evidence="1">
    <name type="scientific">viral metagenome</name>
    <dbReference type="NCBI Taxonomy" id="1070528"/>
    <lineage>
        <taxon>unclassified sequences</taxon>
        <taxon>metagenomes</taxon>
        <taxon>organismal metagenomes</taxon>
    </lineage>
</organism>
<dbReference type="Gene3D" id="3.30.40.220">
    <property type="match status" value="1"/>
</dbReference>
<accession>A0A6C0J0T1</accession>
<dbReference type="AlphaFoldDB" id="A0A6C0J0T1"/>